<dbReference type="AlphaFoldDB" id="A0A100VLE6"/>
<name>A0A100VLE6_PAEAM</name>
<gene>
    <name evidence="2" type="ORF">PAHA3_2074</name>
</gene>
<protein>
    <submittedName>
        <fullName evidence="2">Uncharacterized protein</fullName>
    </submittedName>
</protein>
<evidence type="ECO:0000256" key="1">
    <source>
        <dbReference type="SAM" id="MobiDB-lite"/>
    </source>
</evidence>
<reference evidence="3" key="2">
    <citation type="submission" date="2016-01" db="EMBL/GenBank/DDBJ databases">
        <title>Draft Genome Sequence of Paenibacillus amylolyticus Heshi-A3 that Was Isolated from Fermented Rice Bran with Aging Salted Mackerel, Which Was Named Heshiko as Traditional Fermented Seafood in Japan.</title>
        <authorList>
            <person name="Akuzawa S."/>
            <person name="Nakagawa J."/>
            <person name="Kanekatsu T."/>
            <person name="Kubota E."/>
            <person name="Ohtake R."/>
            <person name="Suzuki T."/>
            <person name="Kanesaki Y."/>
        </authorList>
    </citation>
    <scope>NUCLEOTIDE SEQUENCE [LARGE SCALE GENOMIC DNA]</scope>
    <source>
        <strain evidence="3">Heshi-A3</strain>
    </source>
</reference>
<reference evidence="2 3" key="1">
    <citation type="journal article" date="2016" name="Genome Announc.">
        <title>Draft Genome Sequence of Paenibacillus amylolyticus Heshi-A3, Isolated from Fermented Rice Bran in a Japanese Fermented Seafood Dish.</title>
        <authorList>
            <person name="Akuzawa S."/>
            <person name="Nagaoka J."/>
            <person name="Kanekatsu M."/>
            <person name="Kubota E."/>
            <person name="Ohtake R."/>
            <person name="Suzuki T."/>
            <person name="Kanesaki Y."/>
        </authorList>
    </citation>
    <scope>NUCLEOTIDE SEQUENCE [LARGE SCALE GENOMIC DNA]</scope>
    <source>
        <strain evidence="2 3">Heshi-A3</strain>
    </source>
</reference>
<feature type="compositionally biased region" description="Basic and acidic residues" evidence="1">
    <location>
        <begin position="8"/>
        <end position="31"/>
    </location>
</feature>
<sequence length="123" mass="13816">MAGPTGTHKKELKVAEAHLETRERSKSKATDDVNVEDVEGDVVAELTQQLTMFGQFIYNAQEKDTILIVENLGYGDIYVSDKHNPRVGNEDQRLIFKEQKAFKAGKLFMISASYPIVSVIEIK</sequence>
<evidence type="ECO:0000313" key="2">
    <source>
        <dbReference type="EMBL" id="GAS82000.1"/>
    </source>
</evidence>
<accession>A0A100VLE6</accession>
<dbReference type="RefSeq" id="WP_062834619.1">
    <property type="nucleotide sequence ID" value="NZ_BCNV01000001.1"/>
</dbReference>
<dbReference type="EMBL" id="BCNV01000001">
    <property type="protein sequence ID" value="GAS82000.1"/>
    <property type="molecule type" value="Genomic_DNA"/>
</dbReference>
<evidence type="ECO:0000313" key="3">
    <source>
        <dbReference type="Proteomes" id="UP000069697"/>
    </source>
</evidence>
<proteinExistence type="predicted"/>
<comment type="caution">
    <text evidence="2">The sequence shown here is derived from an EMBL/GenBank/DDBJ whole genome shotgun (WGS) entry which is preliminary data.</text>
</comment>
<feature type="region of interest" description="Disordered" evidence="1">
    <location>
        <begin position="1"/>
        <end position="32"/>
    </location>
</feature>
<dbReference type="Proteomes" id="UP000069697">
    <property type="component" value="Unassembled WGS sequence"/>
</dbReference>
<organism evidence="2 3">
    <name type="scientific">Paenibacillus amylolyticus</name>
    <dbReference type="NCBI Taxonomy" id="1451"/>
    <lineage>
        <taxon>Bacteria</taxon>
        <taxon>Bacillati</taxon>
        <taxon>Bacillota</taxon>
        <taxon>Bacilli</taxon>
        <taxon>Bacillales</taxon>
        <taxon>Paenibacillaceae</taxon>
        <taxon>Paenibacillus</taxon>
    </lineage>
</organism>